<evidence type="ECO:0000313" key="2">
    <source>
        <dbReference type="Proteomes" id="UP001385892"/>
    </source>
</evidence>
<evidence type="ECO:0008006" key="3">
    <source>
        <dbReference type="Google" id="ProtNLM"/>
    </source>
</evidence>
<evidence type="ECO:0000313" key="1">
    <source>
        <dbReference type="EMBL" id="MEJ8849167.1"/>
    </source>
</evidence>
<accession>A0ABU8WNR1</accession>
<organism evidence="1 2">
    <name type="scientific">Variovorax rhizosphaerae</name>
    <dbReference type="NCBI Taxonomy" id="1836200"/>
    <lineage>
        <taxon>Bacteria</taxon>
        <taxon>Pseudomonadati</taxon>
        <taxon>Pseudomonadota</taxon>
        <taxon>Betaproteobacteria</taxon>
        <taxon>Burkholderiales</taxon>
        <taxon>Comamonadaceae</taxon>
        <taxon>Variovorax</taxon>
    </lineage>
</organism>
<dbReference type="Proteomes" id="UP001385892">
    <property type="component" value="Unassembled WGS sequence"/>
</dbReference>
<dbReference type="RefSeq" id="WP_340344290.1">
    <property type="nucleotide sequence ID" value="NZ_JBBKZT010000009.1"/>
</dbReference>
<name>A0ABU8WNR1_9BURK</name>
<sequence length="724" mass="79864">MAADPELDFIKDQIALMGVHTQADMDPDQQRAFAIATWEIQDKYEKAQAILKDKNATAADQKYAKDVTDSINKNLPNMAKGVLSAASAFKSGDYINGSAAIMDICASGVQMLASLSAGAGPYGAVFGAIFTIVGQLLTYFGPKQPSLKDQIIDAIKGLNAEEKLRNTLADGDAVQEYTTTIYRIRSLLPKHLQSPITTKEELWDFRTHLKADILSIELAFNKVSSLYKKWETAEWLKDEKTQDMEKWPEILGVFCRTYSDSLLANLALASMANRVLVDKRLEDVSSSNPDYERHRHDFDEVNNLLINLRAIVLALPETWSDGNNLMQQFTRAVEPVARQRGLYVHLGTDKYLYAATGKKAIETGAWKNLPIGYGARGQRFSITIPKADAGSLKPLYHVFFVEHWIASDNGDVQHGRIEPAAVAISAQGMISPDKYHDIWALPSPDDPRKSFVYAAHNDNKGGSVKLFELDTENKVKVINWNPAAKSRITNIRVVTHPPSPLPDDPDRGALPPGSLLVGGKDHYNSIVYGALANSGDIYVDQSNTRCQVPSPWGSYSGIDVDAYHLWVFRAEGFACATHASVINCILGHIKAPRWMECSANDLLGDQARHPGNKWLVDGRETTTYPPLRGFISLAPCKDGTLFASVFRRSVRQVDTGDHWLFVPEDSLGTYTANYTLNSGGLSAGPWTKCTGSALQVQKMPIPCWSLFEGLKADLQTKGILRQAS</sequence>
<comment type="caution">
    <text evidence="1">The sequence shown here is derived from an EMBL/GenBank/DDBJ whole genome shotgun (WGS) entry which is preliminary data.</text>
</comment>
<reference evidence="1 2" key="1">
    <citation type="submission" date="2024-03" db="EMBL/GenBank/DDBJ databases">
        <title>Novel species of the genus Variovorax.</title>
        <authorList>
            <person name="Liu Q."/>
            <person name="Xin Y.-H."/>
        </authorList>
    </citation>
    <scope>NUCLEOTIDE SEQUENCE [LARGE SCALE GENOMIC DNA]</scope>
    <source>
        <strain evidence="1 2">KACC 18900</strain>
    </source>
</reference>
<gene>
    <name evidence="1" type="ORF">WKW82_21095</name>
</gene>
<dbReference type="EMBL" id="JBBKZT010000009">
    <property type="protein sequence ID" value="MEJ8849167.1"/>
    <property type="molecule type" value="Genomic_DNA"/>
</dbReference>
<protein>
    <recommendedName>
        <fullName evidence="3">Pesticidal crystal protein N-terminal domain-containing protein</fullName>
    </recommendedName>
</protein>
<keyword evidence="2" id="KW-1185">Reference proteome</keyword>
<proteinExistence type="predicted"/>